<evidence type="ECO:0000259" key="5">
    <source>
        <dbReference type="PROSITE" id="PS50089"/>
    </source>
</evidence>
<dbReference type="SUPFAM" id="SSF68906">
    <property type="entry name" value="SAP domain"/>
    <property type="match status" value="1"/>
</dbReference>
<dbReference type="CDD" id="cd00609">
    <property type="entry name" value="AAT_like"/>
    <property type="match status" value="1"/>
</dbReference>
<feature type="compositionally biased region" description="Low complexity" evidence="4">
    <location>
        <begin position="478"/>
        <end position="504"/>
    </location>
</feature>
<accession>A0A336MC25</accession>
<dbReference type="InterPro" id="IPR036361">
    <property type="entry name" value="SAP_dom_sf"/>
</dbReference>
<dbReference type="InterPro" id="IPR013083">
    <property type="entry name" value="Znf_RING/FYVE/PHD"/>
</dbReference>
<dbReference type="GO" id="GO:0030170">
    <property type="term" value="F:pyridoxal phosphate binding"/>
    <property type="evidence" value="ECO:0007669"/>
    <property type="project" value="InterPro"/>
</dbReference>
<sequence>MNKILNSNRSRMTKFELENNSYLFQYGPAIGRIDFRKVLADFLSRKYHATVDPYSLVITTGATQGLHLILSTLLDMHAFIFVDEVTYMIALEAISQFSTMKIVTVPFSTKTGVNLDDLEKLISERKFTASKDKQFWGVYYTIPTYHNPTGVLYSEETNKKLVELAREYNFLIACDDVYNVLCYDSKIPPKRLFAYDSVSDSGYQGNVISNGTFSKILSPGIRLGWMECPLKHVNIFKESGILKSGGCANGYMTGIVQSLIELKLLDDHLDLYYGKYKKRMEIACKILKEHLDGECGFHAPTGGYFIWITFPEGTNCLDFNDFCRKKKRQCQECRRMFCMNCLAKKNEKFYCEKCLVLTARPISRPDLQKLKPKDLIYYLQSKHISTAGCVEKEELITLVVAYANNTTSNSPQSNSTTGSPQNPNGPENPFDQIRQTCTTLFTNITEKIATDLQKSPFAYGYAHPAPAPPPAPVHSSTSSRPNNNNVQSNQNVSSSANANNAPSPGTSTASRPVMTQPLNLNDPSTDTSSSFEEIGAVGGHSPDDWQFIVTKSTKDKEKLTKIKHSIDQIDKVLGEKRPNQTAKRISRRRSDSDVNTIDDIRDCLFDEEIKRSRKSCDKCNEAGEKIRKRISEFRQQLELPSVTEDENREILDNFLKYLESSSKVSVPHTPEEMVKCVELRAASESHTQTETIDNNEPQPSSSTDSTENPPQSPLERIPFDPNQRVNLTDINSRADFDLLTVKQLKEILALNRVDFKGCCEKKELKERVIRLWTNHTALPKPDDLPPDDLCKICMDAPIECVLLECGHLVACVKCSKVLSECPICRAYIVRIVRFFRV</sequence>
<feature type="region of interest" description="Disordered" evidence="4">
    <location>
        <begin position="460"/>
        <end position="531"/>
    </location>
</feature>
<feature type="region of interest" description="Disordered" evidence="4">
    <location>
        <begin position="407"/>
        <end position="432"/>
    </location>
</feature>
<dbReference type="Pfam" id="PF00155">
    <property type="entry name" value="Aminotran_1_2"/>
    <property type="match status" value="1"/>
</dbReference>
<organism evidence="6">
    <name type="scientific">Culicoides sonorensis</name>
    <name type="common">Biting midge</name>
    <dbReference type="NCBI Taxonomy" id="179676"/>
    <lineage>
        <taxon>Eukaryota</taxon>
        <taxon>Metazoa</taxon>
        <taxon>Ecdysozoa</taxon>
        <taxon>Arthropoda</taxon>
        <taxon>Hexapoda</taxon>
        <taxon>Insecta</taxon>
        <taxon>Pterygota</taxon>
        <taxon>Neoptera</taxon>
        <taxon>Endopterygota</taxon>
        <taxon>Diptera</taxon>
        <taxon>Nematocera</taxon>
        <taxon>Chironomoidea</taxon>
        <taxon>Ceratopogonidae</taxon>
        <taxon>Ceratopogoninae</taxon>
        <taxon>Culicoides</taxon>
        <taxon>Monoculicoides</taxon>
    </lineage>
</organism>
<dbReference type="PROSITE" id="PS50089">
    <property type="entry name" value="ZF_RING_2"/>
    <property type="match status" value="1"/>
</dbReference>
<feature type="compositionally biased region" description="Low complexity" evidence="4">
    <location>
        <begin position="407"/>
        <end position="417"/>
    </location>
</feature>
<dbReference type="InterPro" id="IPR015424">
    <property type="entry name" value="PyrdxlP-dep_Trfase"/>
</dbReference>
<evidence type="ECO:0000256" key="3">
    <source>
        <dbReference type="PROSITE-ProRule" id="PRU00175"/>
    </source>
</evidence>
<evidence type="ECO:0000256" key="1">
    <source>
        <dbReference type="ARBA" id="ARBA00022771"/>
    </source>
</evidence>
<dbReference type="VEuPathDB" id="VectorBase:CSON013349"/>
<dbReference type="SUPFAM" id="SSF53383">
    <property type="entry name" value="PLP-dependent transferases"/>
    <property type="match status" value="1"/>
</dbReference>
<evidence type="ECO:0000256" key="2">
    <source>
        <dbReference type="ARBA" id="ARBA00022833"/>
    </source>
</evidence>
<dbReference type="Pfam" id="PF22968">
    <property type="entry name" value="RNF34L-like_3rd"/>
    <property type="match status" value="1"/>
</dbReference>
<dbReference type="GO" id="GO:0047536">
    <property type="term" value="F:2-aminoadipate transaminase activity"/>
    <property type="evidence" value="ECO:0007669"/>
    <property type="project" value="TreeGrafter"/>
</dbReference>
<dbReference type="AlphaFoldDB" id="A0A336MC25"/>
<dbReference type="InterPro" id="IPR001841">
    <property type="entry name" value="Znf_RING"/>
</dbReference>
<reference evidence="6" key="1">
    <citation type="submission" date="2018-07" db="EMBL/GenBank/DDBJ databases">
        <authorList>
            <person name="Quirk P.G."/>
            <person name="Krulwich T.A."/>
        </authorList>
    </citation>
    <scope>NUCLEOTIDE SEQUENCE</scope>
</reference>
<dbReference type="OMA" id="RISEFRQ"/>
<dbReference type="Gene3D" id="3.30.40.10">
    <property type="entry name" value="Zinc/RING finger domain, C3HC4 (zinc finger)"/>
    <property type="match status" value="1"/>
</dbReference>
<keyword evidence="2" id="KW-0862">Zinc</keyword>
<dbReference type="Gene3D" id="3.40.640.10">
    <property type="entry name" value="Type I PLP-dependent aspartate aminotransferase-like (Major domain)"/>
    <property type="match status" value="1"/>
</dbReference>
<keyword evidence="1 3" id="KW-0863">Zinc-finger</keyword>
<feature type="compositionally biased region" description="Polar residues" evidence="4">
    <location>
        <begin position="516"/>
        <end position="531"/>
    </location>
</feature>
<dbReference type="InterPro" id="IPR055111">
    <property type="entry name" value="RNF34_RFFL_HeH"/>
</dbReference>
<dbReference type="EMBL" id="UFQT01000670">
    <property type="protein sequence ID" value="SSX26353.1"/>
    <property type="molecule type" value="Genomic_DNA"/>
</dbReference>
<dbReference type="PANTHER" id="PTHR42858:SF1">
    <property type="entry name" value="LD15494P"/>
    <property type="match status" value="1"/>
</dbReference>
<protein>
    <submittedName>
        <fullName evidence="6">CSON013349 protein</fullName>
    </submittedName>
</protein>
<feature type="domain" description="RING-type" evidence="5">
    <location>
        <begin position="790"/>
        <end position="825"/>
    </location>
</feature>
<feature type="region of interest" description="Disordered" evidence="4">
    <location>
        <begin position="683"/>
        <end position="722"/>
    </location>
</feature>
<dbReference type="Gene3D" id="1.10.720.30">
    <property type="entry name" value="SAP domain"/>
    <property type="match status" value="1"/>
</dbReference>
<dbReference type="InterPro" id="IPR015422">
    <property type="entry name" value="PyrdxlP-dep_Trfase_small"/>
</dbReference>
<dbReference type="GO" id="GO:0008270">
    <property type="term" value="F:zinc ion binding"/>
    <property type="evidence" value="ECO:0007669"/>
    <property type="project" value="UniProtKB-KW"/>
</dbReference>
<dbReference type="InterPro" id="IPR057299">
    <property type="entry name" value="RNF34_RFFL_SAP"/>
</dbReference>
<feature type="compositionally biased region" description="Polar residues" evidence="4">
    <location>
        <begin position="684"/>
        <end position="709"/>
    </location>
</feature>
<proteinExistence type="predicted"/>
<evidence type="ECO:0000256" key="4">
    <source>
        <dbReference type="SAM" id="MobiDB-lite"/>
    </source>
</evidence>
<dbReference type="Gene3D" id="1.10.720.140">
    <property type="match status" value="1"/>
</dbReference>
<dbReference type="Gene3D" id="3.90.1150.10">
    <property type="entry name" value="Aspartate Aminotransferase, domain 1"/>
    <property type="match status" value="1"/>
</dbReference>
<dbReference type="SUPFAM" id="SSF57850">
    <property type="entry name" value="RING/U-box"/>
    <property type="match status" value="1"/>
</dbReference>
<name>A0A336MC25_CULSO</name>
<dbReference type="Pfam" id="PF23632">
    <property type="entry name" value="SAP_RNF34_RFFL"/>
    <property type="match status" value="1"/>
</dbReference>
<evidence type="ECO:0000313" key="6">
    <source>
        <dbReference type="EMBL" id="SSX26353.1"/>
    </source>
</evidence>
<dbReference type="InterPro" id="IPR004839">
    <property type="entry name" value="Aminotransferase_I/II_large"/>
</dbReference>
<dbReference type="SMART" id="SM00184">
    <property type="entry name" value="RING"/>
    <property type="match status" value="1"/>
</dbReference>
<dbReference type="FunFam" id="3.30.40.10:FF:000110">
    <property type="entry name" value="E3 ubiquitin-protein ligase RNF34 isoform X1"/>
    <property type="match status" value="1"/>
</dbReference>
<gene>
    <name evidence="6" type="primary">CSON013349</name>
</gene>
<dbReference type="Pfam" id="PF13920">
    <property type="entry name" value="zf-C3HC4_3"/>
    <property type="match status" value="1"/>
</dbReference>
<dbReference type="CDD" id="cd16500">
    <property type="entry name" value="RING-HC_CARP"/>
    <property type="match status" value="1"/>
</dbReference>
<keyword evidence="1 3" id="KW-0479">Metal-binding</keyword>
<dbReference type="PANTHER" id="PTHR42858">
    <property type="entry name" value="AMINOTRANSFERASE"/>
    <property type="match status" value="1"/>
</dbReference>
<dbReference type="InterPro" id="IPR015421">
    <property type="entry name" value="PyrdxlP-dep_Trfase_major"/>
</dbReference>